<dbReference type="PANTHER" id="PTHR13007">
    <property type="entry name" value="PRE-MRNA SPLICING FACTOR-RELATED"/>
    <property type="match status" value="1"/>
</dbReference>
<keyword evidence="4" id="KW-0507">mRNA processing</keyword>
<feature type="region of interest" description="Disordered" evidence="8">
    <location>
        <begin position="1"/>
        <end position="54"/>
    </location>
</feature>
<dbReference type="Gene3D" id="1.20.940.10">
    <property type="entry name" value="Functional domain of the splicing factor Prp18"/>
    <property type="match status" value="1"/>
</dbReference>
<evidence type="ECO:0000256" key="6">
    <source>
        <dbReference type="ARBA" id="ARBA00023187"/>
    </source>
</evidence>
<dbReference type="InterPro" id="IPR004098">
    <property type="entry name" value="Prp18"/>
</dbReference>
<evidence type="ECO:0000256" key="8">
    <source>
        <dbReference type="SAM" id="MobiDB-lite"/>
    </source>
</evidence>
<evidence type="ECO:0000256" key="4">
    <source>
        <dbReference type="ARBA" id="ARBA00022664"/>
    </source>
</evidence>
<proteinExistence type="inferred from homology"/>
<dbReference type="EMBL" id="CDQK01000002">
    <property type="protein sequence ID" value="CEP21685.1"/>
    <property type="molecule type" value="Genomic_DNA"/>
</dbReference>
<evidence type="ECO:0000259" key="9">
    <source>
        <dbReference type="Pfam" id="PF02840"/>
    </source>
</evidence>
<organism evidence="10 11">
    <name type="scientific">Cyberlindnera jadinii (strain ATCC 18201 / CBS 1600 / BCRC 20928 / JCM 3617 / NBRC 0987 / NRRL Y-1542)</name>
    <name type="common">Torula yeast</name>
    <name type="synonym">Candida utilis</name>
    <dbReference type="NCBI Taxonomy" id="983966"/>
    <lineage>
        <taxon>Eukaryota</taxon>
        <taxon>Fungi</taxon>
        <taxon>Dikarya</taxon>
        <taxon>Ascomycota</taxon>
        <taxon>Saccharomycotina</taxon>
        <taxon>Saccharomycetes</taxon>
        <taxon>Phaffomycetales</taxon>
        <taxon>Phaffomycetaceae</taxon>
        <taxon>Cyberlindnera</taxon>
    </lineage>
</organism>
<dbReference type="GO" id="GO:0071021">
    <property type="term" value="C:U2-type post-spliceosomal complex"/>
    <property type="evidence" value="ECO:0007669"/>
    <property type="project" value="TreeGrafter"/>
</dbReference>
<dbReference type="PANTHER" id="PTHR13007:SF19">
    <property type="entry name" value="PRE-MRNA-SPLICING FACTOR 18"/>
    <property type="match status" value="1"/>
</dbReference>
<dbReference type="GO" id="GO:0000350">
    <property type="term" value="P:generation of catalytic spliceosome for second transesterification step"/>
    <property type="evidence" value="ECO:0007669"/>
    <property type="project" value="TreeGrafter"/>
</dbReference>
<comment type="similarity">
    <text evidence="2">Belongs to the PRP18 family.</text>
</comment>
<protein>
    <recommendedName>
        <fullName evidence="3">Pre-mRNA-splicing factor 18</fullName>
    </recommendedName>
</protein>
<comment type="subcellular location">
    <subcellularLocation>
        <location evidence="1">Nucleus</location>
    </subcellularLocation>
</comment>
<dbReference type="GO" id="GO:0046540">
    <property type="term" value="C:U4/U6 x U5 tri-snRNP complex"/>
    <property type="evidence" value="ECO:0007669"/>
    <property type="project" value="TreeGrafter"/>
</dbReference>
<evidence type="ECO:0000256" key="3">
    <source>
        <dbReference type="ARBA" id="ARBA00018242"/>
    </source>
</evidence>
<dbReference type="Proteomes" id="UP000038830">
    <property type="component" value="Unassembled WGS sequence"/>
</dbReference>
<evidence type="ECO:0000313" key="10">
    <source>
        <dbReference type="EMBL" id="CEP21685.1"/>
    </source>
</evidence>
<sequence length="208" mass="23374">MVEVEPKRDRSDSAGASGDGSVKKRRTEVPTEDATAGRDHGDVDCDGENTGDTPPELVITLREIESPDDKELPMKLNCYIKYILKLWEESPSGLLLDTKKALFPMLVKLRKNTLPVDHLTSLMTIFYHLQRAEYMKANESYMKLSIGNVAWPIGVISISIHARSTQSRLAGGKANIMLDEQTRKWITGVKRLITFMEQRQYETTTSGS</sequence>
<gene>
    <name evidence="10" type="ORF">BN1211_1825</name>
</gene>
<evidence type="ECO:0000256" key="1">
    <source>
        <dbReference type="ARBA" id="ARBA00004123"/>
    </source>
</evidence>
<dbReference type="InterPro" id="IPR039979">
    <property type="entry name" value="PRPF18"/>
</dbReference>
<keyword evidence="6" id="KW-0508">mRNA splicing</keyword>
<feature type="compositionally biased region" description="Basic and acidic residues" evidence="8">
    <location>
        <begin position="1"/>
        <end position="12"/>
    </location>
</feature>
<keyword evidence="5" id="KW-0747">Spliceosome</keyword>
<accession>A0A0H5C1G3</accession>
<evidence type="ECO:0000256" key="5">
    <source>
        <dbReference type="ARBA" id="ARBA00022728"/>
    </source>
</evidence>
<dbReference type="SUPFAM" id="SSF47938">
    <property type="entry name" value="Functional domain of the splicing factor Prp18"/>
    <property type="match status" value="1"/>
</dbReference>
<reference evidence="11" key="1">
    <citation type="journal article" date="2015" name="J. Biotechnol.">
        <title>The structure of the Cyberlindnera jadinii genome and its relation to Candida utilis analyzed by the occurrence of single nucleotide polymorphisms.</title>
        <authorList>
            <person name="Rupp O."/>
            <person name="Brinkrolf K."/>
            <person name="Buerth C."/>
            <person name="Kunigo M."/>
            <person name="Schneider J."/>
            <person name="Jaenicke S."/>
            <person name="Goesmann A."/>
            <person name="Puehler A."/>
            <person name="Jaeger K.-E."/>
            <person name="Ernst J.F."/>
        </authorList>
    </citation>
    <scope>NUCLEOTIDE SEQUENCE [LARGE SCALE GENOMIC DNA]</scope>
    <source>
        <strain evidence="11">ATCC 18201 / CBS 1600 / BCRC 20928 / JCM 3617 / NBRC 0987 / NRRL Y-1542</strain>
    </source>
</reference>
<evidence type="ECO:0000256" key="7">
    <source>
        <dbReference type="ARBA" id="ARBA00023242"/>
    </source>
</evidence>
<name>A0A0H5C1G3_CYBJN</name>
<dbReference type="Pfam" id="PF02840">
    <property type="entry name" value="Prp18"/>
    <property type="match status" value="1"/>
</dbReference>
<dbReference type="GO" id="GO:0005682">
    <property type="term" value="C:U5 snRNP"/>
    <property type="evidence" value="ECO:0007669"/>
    <property type="project" value="TreeGrafter"/>
</dbReference>
<keyword evidence="7" id="KW-0539">Nucleus</keyword>
<evidence type="ECO:0000256" key="2">
    <source>
        <dbReference type="ARBA" id="ARBA00008137"/>
    </source>
</evidence>
<dbReference type="AlphaFoldDB" id="A0A0H5C1G3"/>
<evidence type="ECO:0000313" key="11">
    <source>
        <dbReference type="Proteomes" id="UP000038830"/>
    </source>
</evidence>
<feature type="domain" description="Prp18" evidence="9">
    <location>
        <begin position="94"/>
        <end position="199"/>
    </location>
</feature>